<dbReference type="PANTHER" id="PTHR21021">
    <property type="entry name" value="GAF/PUTATIVE CYTOSKELETAL PROTEIN"/>
    <property type="match status" value="1"/>
</dbReference>
<reference evidence="3" key="1">
    <citation type="submission" date="2020-09" db="EMBL/GenBank/DDBJ databases">
        <authorList>
            <person name="Kim M.K."/>
        </authorList>
    </citation>
    <scope>NUCLEOTIDE SEQUENCE</scope>
    <source>
        <strain evidence="3">BT702</strain>
    </source>
</reference>
<proteinExistence type="inferred from homology"/>
<dbReference type="PANTHER" id="PTHR21021:SF15">
    <property type="entry name" value="FREE METHIONINE-R-SULFOXIDE REDUCTASE"/>
    <property type="match status" value="1"/>
</dbReference>
<protein>
    <submittedName>
        <fullName evidence="3">GAF domain-containing protein</fullName>
    </submittedName>
</protein>
<dbReference type="EMBL" id="JACWZY010000007">
    <property type="protein sequence ID" value="MBD2701036.1"/>
    <property type="molecule type" value="Genomic_DNA"/>
</dbReference>
<organism evidence="3 4">
    <name type="scientific">Spirosoma profusum</name>
    <dbReference type="NCBI Taxonomy" id="2771354"/>
    <lineage>
        <taxon>Bacteria</taxon>
        <taxon>Pseudomonadati</taxon>
        <taxon>Bacteroidota</taxon>
        <taxon>Cytophagia</taxon>
        <taxon>Cytophagales</taxon>
        <taxon>Cytophagaceae</taxon>
        <taxon>Spirosoma</taxon>
    </lineage>
</organism>
<dbReference type="GO" id="GO:0005829">
    <property type="term" value="C:cytosol"/>
    <property type="evidence" value="ECO:0007669"/>
    <property type="project" value="TreeGrafter"/>
</dbReference>
<evidence type="ECO:0000313" key="4">
    <source>
        <dbReference type="Proteomes" id="UP000598820"/>
    </source>
</evidence>
<accession>A0A927AQS3</accession>
<dbReference type="Gene3D" id="3.30.450.40">
    <property type="match status" value="1"/>
</dbReference>
<dbReference type="Proteomes" id="UP000598820">
    <property type="component" value="Unassembled WGS sequence"/>
</dbReference>
<dbReference type="InterPro" id="IPR051330">
    <property type="entry name" value="Phosphatase_reg/MetRdx"/>
</dbReference>
<dbReference type="AlphaFoldDB" id="A0A927AQS3"/>
<evidence type="ECO:0000313" key="3">
    <source>
        <dbReference type="EMBL" id="MBD2701036.1"/>
    </source>
</evidence>
<keyword evidence="4" id="KW-1185">Reference proteome</keyword>
<comment type="similarity">
    <text evidence="1">Belongs to the free Met sulfoxide reductase family.</text>
</comment>
<evidence type="ECO:0000256" key="1">
    <source>
        <dbReference type="ARBA" id="ARBA00038454"/>
    </source>
</evidence>
<dbReference type="FunFam" id="3.30.450.40:FF:000008">
    <property type="entry name" value="GAF domain-containing proteins"/>
    <property type="match status" value="1"/>
</dbReference>
<dbReference type="SUPFAM" id="SSF55781">
    <property type="entry name" value="GAF domain-like"/>
    <property type="match status" value="1"/>
</dbReference>
<dbReference type="RefSeq" id="WP_190886894.1">
    <property type="nucleotide sequence ID" value="NZ_JACWZY010000007.1"/>
</dbReference>
<evidence type="ECO:0000259" key="2">
    <source>
        <dbReference type="Pfam" id="PF13185"/>
    </source>
</evidence>
<dbReference type="GO" id="GO:0033745">
    <property type="term" value="F:L-methionine-(R)-S-oxide reductase activity"/>
    <property type="evidence" value="ECO:0007669"/>
    <property type="project" value="TreeGrafter"/>
</dbReference>
<dbReference type="InterPro" id="IPR003018">
    <property type="entry name" value="GAF"/>
</dbReference>
<sequence length="163" mass="17718">MAETLILPQTSNRQEIYDSLIPQIEALLKGESDLVANLANVTAALKEAFGFFWVGFYLKKGNRLVLGPFQGPIACTRIAFDRGVCGAAYSRRETILVPDVEQFPGHIACNSASKSEVVVPVFDQDGNVAMVLDVDSDKLDDFSEVDAKGLEQIAQLITNLPVS</sequence>
<name>A0A927AQS3_9BACT</name>
<dbReference type="InterPro" id="IPR029016">
    <property type="entry name" value="GAF-like_dom_sf"/>
</dbReference>
<feature type="domain" description="GAF" evidence="2">
    <location>
        <begin position="39"/>
        <end position="158"/>
    </location>
</feature>
<gene>
    <name evidence="3" type="ORF">IC229_10355</name>
</gene>
<comment type="caution">
    <text evidence="3">The sequence shown here is derived from an EMBL/GenBank/DDBJ whole genome shotgun (WGS) entry which is preliminary data.</text>
</comment>
<dbReference type="Pfam" id="PF13185">
    <property type="entry name" value="GAF_2"/>
    <property type="match status" value="1"/>
</dbReference>